<proteinExistence type="predicted"/>
<dbReference type="Proteomes" id="UP000613177">
    <property type="component" value="Unassembled WGS sequence"/>
</dbReference>
<evidence type="ECO:0000313" key="2">
    <source>
        <dbReference type="Proteomes" id="UP000613177"/>
    </source>
</evidence>
<keyword evidence="2" id="KW-1185">Reference proteome</keyword>
<sequence>MSQQDDLSHSLQELTLKKEEPIIKKTKASYDKVALRERWNILGKEAEQSILSMIRKACMGAFARKDFFKILQLIKASFVQRDYEGIFTDAINLEIYTAAYVPGRALCYFEIFCRPQLLKFLTRPSQIYCVGSGSGSELAAIAAAMTRVPAERQRVNLVMQDIGEYESVLTSFENTIRDKWLLTPEQLTCTYEKGDILEANENTDKRFAESDLITFMFVMNELFVKKAASMALIQRLVKNMKKGAHLLVKENYYYLWCVVESAGSFSHLKVGNKTYMVYMLLDAIQDLEIVVAEDSRWYRRSEDLKYPIDVQNMRYFIRLYKKK</sequence>
<protein>
    <submittedName>
        <fullName evidence="1">Uncharacterized protein</fullName>
    </submittedName>
</protein>
<dbReference type="InterPro" id="IPR021463">
    <property type="entry name" value="Methyltransf_34"/>
</dbReference>
<comment type="caution">
    <text evidence="1">The sequence shown here is derived from an EMBL/GenBank/DDBJ whole genome shotgun (WGS) entry which is preliminary data.</text>
</comment>
<evidence type="ECO:0000313" key="1">
    <source>
        <dbReference type="EMBL" id="KAG2234628.1"/>
    </source>
</evidence>
<dbReference type="EMBL" id="JAEPRE010000049">
    <property type="protein sequence ID" value="KAG2234628.1"/>
    <property type="molecule type" value="Genomic_DNA"/>
</dbReference>
<dbReference type="AlphaFoldDB" id="A0A8H7SUZ5"/>
<accession>A0A8H7SUZ5</accession>
<gene>
    <name evidence="1" type="ORF">INT48_003436</name>
</gene>
<organism evidence="1 2">
    <name type="scientific">Thamnidium elegans</name>
    <dbReference type="NCBI Taxonomy" id="101142"/>
    <lineage>
        <taxon>Eukaryota</taxon>
        <taxon>Fungi</taxon>
        <taxon>Fungi incertae sedis</taxon>
        <taxon>Mucoromycota</taxon>
        <taxon>Mucoromycotina</taxon>
        <taxon>Mucoromycetes</taxon>
        <taxon>Mucorales</taxon>
        <taxon>Mucorineae</taxon>
        <taxon>Mucoraceae</taxon>
        <taxon>Thamnidium</taxon>
    </lineage>
</organism>
<reference evidence="1" key="1">
    <citation type="submission" date="2021-01" db="EMBL/GenBank/DDBJ databases">
        <title>Metabolic potential, ecology and presence of endohyphal bacteria is reflected in genomic diversity of Mucoromycotina.</title>
        <authorList>
            <person name="Muszewska A."/>
            <person name="Okrasinska A."/>
            <person name="Steczkiewicz K."/>
            <person name="Drgas O."/>
            <person name="Orlowska M."/>
            <person name="Perlinska-Lenart U."/>
            <person name="Aleksandrzak-Piekarczyk T."/>
            <person name="Szatraj K."/>
            <person name="Zielenkiewicz U."/>
            <person name="Pilsyk S."/>
            <person name="Malc E."/>
            <person name="Mieczkowski P."/>
            <person name="Kruszewska J.S."/>
            <person name="Biernat P."/>
            <person name="Pawlowska J."/>
        </authorList>
    </citation>
    <scope>NUCLEOTIDE SEQUENCE</scope>
    <source>
        <strain evidence="1">WA0000018081</strain>
    </source>
</reference>
<dbReference type="Pfam" id="PF11312">
    <property type="entry name" value="Methyltransf_34"/>
    <property type="match status" value="1"/>
</dbReference>
<name>A0A8H7SUZ5_9FUNG</name>